<reference evidence="2 3" key="2">
    <citation type="submission" date="2020-04" db="EMBL/GenBank/DDBJ databases">
        <authorList>
            <person name="Fomenkov A."/>
            <person name="Anton B.P."/>
            <person name="Roberts R.J."/>
        </authorList>
    </citation>
    <scope>NUCLEOTIDE SEQUENCE [LARGE SCALE GENOMIC DNA]</scope>
    <source>
        <strain evidence="2 3">CCAP 1403/13f</strain>
    </source>
</reference>
<dbReference type="PANTHER" id="PTHR47152">
    <property type="entry name" value="SLR2084 PROTEIN-RELATED"/>
    <property type="match status" value="1"/>
</dbReference>
<accession>A0A6H2BYU8</accession>
<dbReference type="SUPFAM" id="SSF52980">
    <property type="entry name" value="Restriction endonuclease-like"/>
    <property type="match status" value="1"/>
</dbReference>
<dbReference type="Proteomes" id="UP000502433">
    <property type="component" value="Chromosome"/>
</dbReference>
<dbReference type="EMBL" id="CP051206">
    <property type="protein sequence ID" value="QJB43889.1"/>
    <property type="molecule type" value="Genomic_DNA"/>
</dbReference>
<evidence type="ECO:0000313" key="3">
    <source>
        <dbReference type="Proteomes" id="UP000502433"/>
    </source>
</evidence>
<dbReference type="InterPro" id="IPR011335">
    <property type="entry name" value="Restrct_endonuc-II-like"/>
</dbReference>
<reference evidence="2 3" key="1">
    <citation type="submission" date="2020-04" db="EMBL/GenBank/DDBJ databases">
        <title>Genome-Wide Identification of 5-Methylcytosine Sites in Bacterial Genomes By High-Throughput Sequencing of MspJI Restriction Fragments.</title>
        <authorList>
            <person name="Wu V."/>
        </authorList>
    </citation>
    <scope>NUCLEOTIDE SEQUENCE [LARGE SCALE GENOMIC DNA]</scope>
    <source>
        <strain evidence="2 3">CCAP 1403/13f</strain>
    </source>
</reference>
<protein>
    <submittedName>
        <fullName evidence="2">Uma2 family endonuclease</fullName>
    </submittedName>
</protein>
<dbReference type="GO" id="GO:0004519">
    <property type="term" value="F:endonuclease activity"/>
    <property type="evidence" value="ECO:0007669"/>
    <property type="project" value="UniProtKB-KW"/>
</dbReference>
<name>A0A6H2BYU8_DOLFA</name>
<evidence type="ECO:0000259" key="1">
    <source>
        <dbReference type="Pfam" id="PF05685"/>
    </source>
</evidence>
<evidence type="ECO:0000313" key="2">
    <source>
        <dbReference type="EMBL" id="QJB43889.1"/>
    </source>
</evidence>
<keyword evidence="2" id="KW-0255">Endonuclease</keyword>
<dbReference type="InterPro" id="IPR008538">
    <property type="entry name" value="Uma2"/>
</dbReference>
<organism evidence="2 3">
    <name type="scientific">Dolichospermum flos-aquae CCAP 1403/13F</name>
    <dbReference type="NCBI Taxonomy" id="315271"/>
    <lineage>
        <taxon>Bacteria</taxon>
        <taxon>Bacillati</taxon>
        <taxon>Cyanobacteriota</taxon>
        <taxon>Cyanophyceae</taxon>
        <taxon>Nostocales</taxon>
        <taxon>Aphanizomenonaceae</taxon>
        <taxon>Dolichospermum</taxon>
    </lineage>
</organism>
<proteinExistence type="predicted"/>
<dbReference type="RefSeq" id="WP_168695287.1">
    <property type="nucleotide sequence ID" value="NZ_CP051206.1"/>
</dbReference>
<dbReference type="KEGG" id="dfs:HGD76_06400"/>
<dbReference type="PANTHER" id="PTHR47152:SF1">
    <property type="entry name" value="SLL1186 PROTEIN"/>
    <property type="match status" value="1"/>
</dbReference>
<dbReference type="CDD" id="cd06260">
    <property type="entry name" value="DUF820-like"/>
    <property type="match status" value="1"/>
</dbReference>
<dbReference type="Pfam" id="PF05685">
    <property type="entry name" value="Uma2"/>
    <property type="match status" value="1"/>
</dbReference>
<dbReference type="Gene3D" id="3.90.1570.10">
    <property type="entry name" value="tt1808, chain A"/>
    <property type="match status" value="1"/>
</dbReference>
<keyword evidence="2" id="KW-0540">Nuclease</keyword>
<gene>
    <name evidence="2" type="ORF">HGD76_06400</name>
</gene>
<dbReference type="AlphaFoldDB" id="A0A6H2BYU8"/>
<dbReference type="InterPro" id="IPR012296">
    <property type="entry name" value="Nuclease_put_TT1808"/>
</dbReference>
<sequence length="220" mass="25794">MLLELQQIIVNPGQQMLLKDISWQKLENILEEMGERRAARISYSDGWLEIMVPLPEHEKDKEIFGELVRILLDKLEIDFEPFGSTTLKNERMRQAVEPDTSFYIQNQAAVIGKNRIDLNIDPPPDLAIEIDITSRTRFDNYEILGVPELWRYQQQVLEIFLLREGKYIKSQSSPNFPNIPIIELVNEYVRQCLTIGRSQAMRNFRNWVKDNLYTQNGLIV</sequence>
<keyword evidence="2" id="KW-0378">Hydrolase</keyword>
<feature type="domain" description="Putative restriction endonuclease" evidence="1">
    <location>
        <begin position="31"/>
        <end position="174"/>
    </location>
</feature>